<sequence length="272" mass="30863">MDKHLETLINENKKLRGKHNELELNLTEEKEMVKYLHGVIKNYQKLLKKPETTRHLKTKSIKNTDRFTTVRRQTIEADAEDVVITATDFCKMSDDYTKGAGTKGKVFQSSKFAGNNYQETAVVNKPNCGTTGSIINTNCNSQGTSDEKVSSITVTPDKISKRDHAWVSQETIHNGKGRRNDQRSDSYCGIQEQFISASESSASEADMISQTQPKYTDTGNILQEMAQMLDSMMAKAIIHENALKQKDKHLKRMERRYEYLASIALGEESEWL</sequence>
<organism evidence="2 3">
    <name type="scientific">Porites lobata</name>
    <dbReference type="NCBI Taxonomy" id="104759"/>
    <lineage>
        <taxon>Eukaryota</taxon>
        <taxon>Metazoa</taxon>
        <taxon>Cnidaria</taxon>
        <taxon>Anthozoa</taxon>
        <taxon>Hexacorallia</taxon>
        <taxon>Scleractinia</taxon>
        <taxon>Fungiina</taxon>
        <taxon>Poritidae</taxon>
        <taxon>Porites</taxon>
    </lineage>
</organism>
<accession>A0ABN8PNB8</accession>
<reference evidence="2 3" key="1">
    <citation type="submission" date="2022-05" db="EMBL/GenBank/DDBJ databases">
        <authorList>
            <consortium name="Genoscope - CEA"/>
            <person name="William W."/>
        </authorList>
    </citation>
    <scope>NUCLEOTIDE SEQUENCE [LARGE SCALE GENOMIC DNA]</scope>
</reference>
<keyword evidence="3" id="KW-1185">Reference proteome</keyword>
<protein>
    <submittedName>
        <fullName evidence="2">Uncharacterized protein</fullName>
    </submittedName>
</protein>
<comment type="caution">
    <text evidence="2">The sequence shown here is derived from an EMBL/GenBank/DDBJ whole genome shotgun (WGS) entry which is preliminary data.</text>
</comment>
<evidence type="ECO:0000256" key="1">
    <source>
        <dbReference type="SAM" id="Coils"/>
    </source>
</evidence>
<feature type="coiled-coil region" evidence="1">
    <location>
        <begin position="5"/>
        <end position="32"/>
    </location>
</feature>
<proteinExistence type="predicted"/>
<name>A0ABN8PNB8_9CNID</name>
<evidence type="ECO:0000313" key="3">
    <source>
        <dbReference type="Proteomes" id="UP001159405"/>
    </source>
</evidence>
<gene>
    <name evidence="2" type="ORF">PLOB_00046099</name>
</gene>
<keyword evidence="1" id="KW-0175">Coiled coil</keyword>
<evidence type="ECO:0000313" key="2">
    <source>
        <dbReference type="EMBL" id="CAH3147433.1"/>
    </source>
</evidence>
<dbReference type="EMBL" id="CALNXK010000081">
    <property type="protein sequence ID" value="CAH3147433.1"/>
    <property type="molecule type" value="Genomic_DNA"/>
</dbReference>
<dbReference type="Proteomes" id="UP001159405">
    <property type="component" value="Unassembled WGS sequence"/>
</dbReference>